<keyword evidence="1" id="KW-0479">Metal-binding</keyword>
<dbReference type="RefSeq" id="WP_345211310.1">
    <property type="nucleotide sequence ID" value="NZ_BAABFT010000005.1"/>
</dbReference>
<keyword evidence="4" id="KW-1185">Reference proteome</keyword>
<dbReference type="PROSITE" id="PS00196">
    <property type="entry name" value="COPPER_BLUE"/>
    <property type="match status" value="1"/>
</dbReference>
<evidence type="ECO:0000313" key="3">
    <source>
        <dbReference type="EMBL" id="GAA4323169.1"/>
    </source>
</evidence>
<evidence type="ECO:0000256" key="1">
    <source>
        <dbReference type="ARBA" id="ARBA00022723"/>
    </source>
</evidence>
<evidence type="ECO:0008006" key="5">
    <source>
        <dbReference type="Google" id="ProtNLM"/>
    </source>
</evidence>
<evidence type="ECO:0000313" key="4">
    <source>
        <dbReference type="Proteomes" id="UP001500582"/>
    </source>
</evidence>
<name>A0ABP8GFH7_9SPHI</name>
<evidence type="ECO:0000256" key="2">
    <source>
        <dbReference type="ARBA" id="ARBA00023008"/>
    </source>
</evidence>
<comment type="caution">
    <text evidence="3">The sequence shown here is derived from an EMBL/GenBank/DDBJ whole genome shotgun (WGS) entry which is preliminary data.</text>
</comment>
<dbReference type="InterPro" id="IPR028871">
    <property type="entry name" value="BlueCu_1_BS"/>
</dbReference>
<dbReference type="InterPro" id="IPR008972">
    <property type="entry name" value="Cupredoxin"/>
</dbReference>
<dbReference type="Proteomes" id="UP001500582">
    <property type="component" value="Unassembled WGS sequence"/>
</dbReference>
<reference evidence="4" key="1">
    <citation type="journal article" date="2019" name="Int. J. Syst. Evol. Microbiol.">
        <title>The Global Catalogue of Microorganisms (GCM) 10K type strain sequencing project: providing services to taxonomists for standard genome sequencing and annotation.</title>
        <authorList>
            <consortium name="The Broad Institute Genomics Platform"/>
            <consortium name="The Broad Institute Genome Sequencing Center for Infectious Disease"/>
            <person name="Wu L."/>
            <person name="Ma J."/>
        </authorList>
    </citation>
    <scope>NUCLEOTIDE SEQUENCE [LARGE SCALE GENOMIC DNA]</scope>
    <source>
        <strain evidence="4">JCM 17705</strain>
    </source>
</reference>
<accession>A0ABP8GFH7</accession>
<protein>
    <recommendedName>
        <fullName evidence="5">Blue (type 1) copper domain-containing protein</fullName>
    </recommendedName>
</protein>
<dbReference type="EMBL" id="BAABFT010000005">
    <property type="protein sequence ID" value="GAA4323169.1"/>
    <property type="molecule type" value="Genomic_DNA"/>
</dbReference>
<organism evidence="3 4">
    <name type="scientific">Mucilaginibacter gynuensis</name>
    <dbReference type="NCBI Taxonomy" id="1302236"/>
    <lineage>
        <taxon>Bacteria</taxon>
        <taxon>Pseudomonadati</taxon>
        <taxon>Bacteroidota</taxon>
        <taxon>Sphingobacteriia</taxon>
        <taxon>Sphingobacteriales</taxon>
        <taxon>Sphingobacteriaceae</taxon>
        <taxon>Mucilaginibacter</taxon>
    </lineage>
</organism>
<dbReference type="Gene3D" id="2.60.40.420">
    <property type="entry name" value="Cupredoxins - blue copper proteins"/>
    <property type="match status" value="1"/>
</dbReference>
<gene>
    <name evidence="3" type="ORF">GCM10023149_23930</name>
</gene>
<sequence>MLIKPGTTNIVGNAADELARDPKGADKNYVPEIPEVLKSSALLNPQQKVTIEFIAPEQPGSYPYLCTFPGHWRIMNGILKVIK</sequence>
<keyword evidence="2" id="KW-0186">Copper</keyword>
<proteinExistence type="predicted"/>
<dbReference type="SUPFAM" id="SSF49503">
    <property type="entry name" value="Cupredoxins"/>
    <property type="match status" value="1"/>
</dbReference>
<dbReference type="CDD" id="cd04233">
    <property type="entry name" value="Auracyanin"/>
    <property type="match status" value="1"/>
</dbReference>